<dbReference type="EMBL" id="JANAVB010000197">
    <property type="protein sequence ID" value="KAJ6853999.1"/>
    <property type="molecule type" value="Genomic_DNA"/>
</dbReference>
<feature type="region of interest" description="Disordered" evidence="2">
    <location>
        <begin position="413"/>
        <end position="434"/>
    </location>
</feature>
<feature type="chain" id="PRO_5043646340" evidence="4">
    <location>
        <begin position="23"/>
        <end position="434"/>
    </location>
</feature>
<dbReference type="Proteomes" id="UP001140949">
    <property type="component" value="Unassembled WGS sequence"/>
</dbReference>
<accession>A0AAX6IL90</accession>
<evidence type="ECO:0000313" key="5">
    <source>
        <dbReference type="EMBL" id="KAJ6853999.1"/>
    </source>
</evidence>
<dbReference type="PANTHER" id="PTHR34360:SF1">
    <property type="entry name" value="OS08G0519400 PROTEIN"/>
    <property type="match status" value="1"/>
</dbReference>
<feature type="coiled-coil region" evidence="1">
    <location>
        <begin position="33"/>
        <end position="187"/>
    </location>
</feature>
<comment type="caution">
    <text evidence="5">The sequence shown here is derived from an EMBL/GenBank/DDBJ whole genome shotgun (WGS) entry which is preliminary data.</text>
</comment>
<keyword evidence="6" id="KW-1185">Reference proteome</keyword>
<keyword evidence="4" id="KW-0732">Signal</keyword>
<evidence type="ECO:0000256" key="1">
    <source>
        <dbReference type="SAM" id="Coils"/>
    </source>
</evidence>
<keyword evidence="3" id="KW-0472">Membrane</keyword>
<name>A0AAX6IL90_IRIPA</name>
<keyword evidence="3" id="KW-1133">Transmembrane helix</keyword>
<feature type="transmembrane region" description="Helical" evidence="3">
    <location>
        <begin position="383"/>
        <end position="403"/>
    </location>
</feature>
<dbReference type="AlphaFoldDB" id="A0AAX6IL90"/>
<sequence length="434" mass="49312">MAVSKLLVASVVVFLAITGVRSDGGAGDPEPAESVLRSELETLRSKVSDLESRIEDGTTQIKTKEDGITKLENIIKEKSEIITHFNSEIESLKNKEVANAAKLSGKAGAQVSELEKQILKLKNEIETQSKKRTTLEARFSDAEKKVQELSLKLESLQKTNEEQKLRIRKTQRAVEVAEGELMRVQLEASSKLKELSEVHGAWLPTWLVNHITHIQELAETNWNEHAKPALVIVLQKASEMSEHVHKWAGPHLHAAKTKWIPAAKEQLVVFKYNVEPYWQKISAKSIEVYKASWSAIEPHVVKVQELTDPYLQQAKPYINQVVHATKPHFEKVQVLLLPYKEHVAHASGKFLKTARTYHSQVQANIHERLKKHELTKPHATKEVAWFMASASLAFPVFFLYRLLSAIFCKKARKPRQNAHASQKPRRPKRRHAEK</sequence>
<protein>
    <submittedName>
        <fullName evidence="5">Uncharacterized protein</fullName>
    </submittedName>
</protein>
<dbReference type="PANTHER" id="PTHR34360">
    <property type="entry name" value="OS08G0519400 PROTEIN"/>
    <property type="match status" value="1"/>
</dbReference>
<evidence type="ECO:0000256" key="3">
    <source>
        <dbReference type="SAM" id="Phobius"/>
    </source>
</evidence>
<evidence type="ECO:0000256" key="2">
    <source>
        <dbReference type="SAM" id="MobiDB-lite"/>
    </source>
</evidence>
<feature type="signal peptide" evidence="4">
    <location>
        <begin position="1"/>
        <end position="22"/>
    </location>
</feature>
<organism evidence="5 6">
    <name type="scientific">Iris pallida</name>
    <name type="common">Sweet iris</name>
    <dbReference type="NCBI Taxonomy" id="29817"/>
    <lineage>
        <taxon>Eukaryota</taxon>
        <taxon>Viridiplantae</taxon>
        <taxon>Streptophyta</taxon>
        <taxon>Embryophyta</taxon>
        <taxon>Tracheophyta</taxon>
        <taxon>Spermatophyta</taxon>
        <taxon>Magnoliopsida</taxon>
        <taxon>Liliopsida</taxon>
        <taxon>Asparagales</taxon>
        <taxon>Iridaceae</taxon>
        <taxon>Iridoideae</taxon>
        <taxon>Irideae</taxon>
        <taxon>Iris</taxon>
    </lineage>
</organism>
<gene>
    <name evidence="5" type="ORF">M6B38_100535</name>
</gene>
<reference evidence="5" key="1">
    <citation type="journal article" date="2023" name="GigaByte">
        <title>Genome assembly of the bearded iris, Iris pallida Lam.</title>
        <authorList>
            <person name="Bruccoleri R.E."/>
            <person name="Oakeley E.J."/>
            <person name="Faust A.M.E."/>
            <person name="Altorfer M."/>
            <person name="Dessus-Babus S."/>
            <person name="Burckhardt D."/>
            <person name="Oertli M."/>
            <person name="Naumann U."/>
            <person name="Petersen F."/>
            <person name="Wong J."/>
        </authorList>
    </citation>
    <scope>NUCLEOTIDE SEQUENCE</scope>
    <source>
        <strain evidence="5">GSM-AAB239-AS_SAM_17_03QT</strain>
    </source>
</reference>
<keyword evidence="1" id="KW-0175">Coiled coil</keyword>
<proteinExistence type="predicted"/>
<evidence type="ECO:0000256" key="4">
    <source>
        <dbReference type="SAM" id="SignalP"/>
    </source>
</evidence>
<keyword evidence="3" id="KW-0812">Transmembrane</keyword>
<reference evidence="5" key="2">
    <citation type="submission" date="2023-04" db="EMBL/GenBank/DDBJ databases">
        <authorList>
            <person name="Bruccoleri R.E."/>
            <person name="Oakeley E.J."/>
            <person name="Faust A.-M."/>
            <person name="Dessus-Babus S."/>
            <person name="Altorfer M."/>
            <person name="Burckhardt D."/>
            <person name="Oertli M."/>
            <person name="Naumann U."/>
            <person name="Petersen F."/>
            <person name="Wong J."/>
        </authorList>
    </citation>
    <scope>NUCLEOTIDE SEQUENCE</scope>
    <source>
        <strain evidence="5">GSM-AAB239-AS_SAM_17_03QT</strain>
        <tissue evidence="5">Leaf</tissue>
    </source>
</reference>
<dbReference type="Gene3D" id="1.10.287.1490">
    <property type="match status" value="1"/>
</dbReference>
<evidence type="ECO:0000313" key="6">
    <source>
        <dbReference type="Proteomes" id="UP001140949"/>
    </source>
</evidence>